<protein>
    <recommendedName>
        <fullName evidence="4">Lipoprotein</fullName>
    </recommendedName>
</protein>
<name>A0A1H7K491_RUMAL</name>
<organism evidence="2 3">
    <name type="scientific">Ruminococcus albus</name>
    <dbReference type="NCBI Taxonomy" id="1264"/>
    <lineage>
        <taxon>Bacteria</taxon>
        <taxon>Bacillati</taxon>
        <taxon>Bacillota</taxon>
        <taxon>Clostridia</taxon>
        <taxon>Eubacteriales</taxon>
        <taxon>Oscillospiraceae</taxon>
        <taxon>Ruminococcus</taxon>
    </lineage>
</organism>
<feature type="signal peptide" evidence="1">
    <location>
        <begin position="1"/>
        <end position="19"/>
    </location>
</feature>
<evidence type="ECO:0000313" key="2">
    <source>
        <dbReference type="EMBL" id="SEK81683.1"/>
    </source>
</evidence>
<evidence type="ECO:0008006" key="4">
    <source>
        <dbReference type="Google" id="ProtNLM"/>
    </source>
</evidence>
<keyword evidence="1" id="KW-0732">Signal</keyword>
<accession>A0A1H7K491</accession>
<dbReference type="EMBL" id="FOAT01000006">
    <property type="protein sequence ID" value="SEK81683.1"/>
    <property type="molecule type" value="Genomic_DNA"/>
</dbReference>
<evidence type="ECO:0000256" key="1">
    <source>
        <dbReference type="SAM" id="SignalP"/>
    </source>
</evidence>
<gene>
    <name evidence="2" type="ORF">SAMN05216469_10656</name>
</gene>
<feature type="chain" id="PRO_5039669476" description="Lipoprotein" evidence="1">
    <location>
        <begin position="20"/>
        <end position="151"/>
    </location>
</feature>
<proteinExistence type="predicted"/>
<dbReference type="RefSeq" id="WP_074832491.1">
    <property type="nucleotide sequence ID" value="NZ_FOAT01000006.1"/>
</dbReference>
<dbReference type="PROSITE" id="PS51257">
    <property type="entry name" value="PROKAR_LIPOPROTEIN"/>
    <property type="match status" value="1"/>
</dbReference>
<evidence type="ECO:0000313" key="3">
    <source>
        <dbReference type="Proteomes" id="UP000186015"/>
    </source>
</evidence>
<sequence length="151" mass="16644">MKKIIALTAAVVFALGLTACGNKKELAEKSQSTVFTEADFCEAQADIKNSLKDIDCVTLNIDYNGDEVSTDEDTLATLNNDLGLRDDERYTDYMVFTVDYRQSYSPLALIKATIRSGNACVDISERKMNLTLARKSDGDWETAEVSYTDAG</sequence>
<dbReference type="OrthoDB" id="25753at2"/>
<reference evidence="2 3" key="1">
    <citation type="submission" date="2016-10" db="EMBL/GenBank/DDBJ databases">
        <authorList>
            <person name="de Groot N.N."/>
        </authorList>
    </citation>
    <scope>NUCLEOTIDE SEQUENCE [LARGE SCALE GENOMIC DNA]</scope>
    <source>
        <strain evidence="2 3">KH2T6</strain>
    </source>
</reference>
<dbReference type="AlphaFoldDB" id="A0A1H7K491"/>
<dbReference type="Proteomes" id="UP000186015">
    <property type="component" value="Unassembled WGS sequence"/>
</dbReference>